<organism evidence="2 3">
    <name type="scientific">Porphyra umbilicalis</name>
    <name type="common">Purple laver</name>
    <name type="synonym">Red alga</name>
    <dbReference type="NCBI Taxonomy" id="2786"/>
    <lineage>
        <taxon>Eukaryota</taxon>
        <taxon>Rhodophyta</taxon>
        <taxon>Bangiophyceae</taxon>
        <taxon>Bangiales</taxon>
        <taxon>Bangiaceae</taxon>
        <taxon>Porphyra</taxon>
    </lineage>
</organism>
<evidence type="ECO:0000313" key="2">
    <source>
        <dbReference type="EMBL" id="OSX73139.1"/>
    </source>
</evidence>
<dbReference type="EMBL" id="KV919016">
    <property type="protein sequence ID" value="OSX73139.1"/>
    <property type="molecule type" value="Genomic_DNA"/>
</dbReference>
<keyword evidence="3" id="KW-1185">Reference proteome</keyword>
<name>A0A1X6NWX5_PORUM</name>
<keyword evidence="1" id="KW-0472">Membrane</keyword>
<dbReference type="Proteomes" id="UP000218209">
    <property type="component" value="Unassembled WGS sequence"/>
</dbReference>
<evidence type="ECO:0000256" key="1">
    <source>
        <dbReference type="SAM" id="Phobius"/>
    </source>
</evidence>
<protein>
    <submittedName>
        <fullName evidence="2">Uncharacterized protein</fullName>
    </submittedName>
</protein>
<accession>A0A1X6NWX5</accession>
<feature type="transmembrane region" description="Helical" evidence="1">
    <location>
        <begin position="52"/>
        <end position="73"/>
    </location>
</feature>
<proteinExistence type="predicted"/>
<gene>
    <name evidence="2" type="ORF">BU14_0374s0013</name>
</gene>
<keyword evidence="1" id="KW-1133">Transmembrane helix</keyword>
<dbReference type="AlphaFoldDB" id="A0A1X6NWX5"/>
<keyword evidence="1" id="KW-0812">Transmembrane</keyword>
<reference evidence="2 3" key="1">
    <citation type="submission" date="2017-03" db="EMBL/GenBank/DDBJ databases">
        <title>WGS assembly of Porphyra umbilicalis.</title>
        <authorList>
            <person name="Brawley S.H."/>
            <person name="Blouin N.A."/>
            <person name="Ficko-Blean E."/>
            <person name="Wheeler G.L."/>
            <person name="Lohr M."/>
            <person name="Goodson H.V."/>
            <person name="Jenkins J.W."/>
            <person name="Blaby-Haas C.E."/>
            <person name="Helliwell K.E."/>
            <person name="Chan C."/>
            <person name="Marriage T."/>
            <person name="Bhattacharya D."/>
            <person name="Klein A.S."/>
            <person name="Badis Y."/>
            <person name="Brodie J."/>
            <person name="Cao Y."/>
            <person name="Collen J."/>
            <person name="Dittami S.M."/>
            <person name="Gachon C.M."/>
            <person name="Green B.R."/>
            <person name="Karpowicz S."/>
            <person name="Kim J.W."/>
            <person name="Kudahl U."/>
            <person name="Lin S."/>
            <person name="Michel G."/>
            <person name="Mittag M."/>
            <person name="Olson B.J."/>
            <person name="Pangilinan J."/>
            <person name="Peng Y."/>
            <person name="Qiu H."/>
            <person name="Shu S."/>
            <person name="Singer J.T."/>
            <person name="Smith A.G."/>
            <person name="Sprecher B.N."/>
            <person name="Wagner V."/>
            <person name="Wang W."/>
            <person name="Wang Z.-Y."/>
            <person name="Yan J."/>
            <person name="Yarish C."/>
            <person name="Zoeuner-Riek S."/>
            <person name="Zhuang Y."/>
            <person name="Zou Y."/>
            <person name="Lindquist E.A."/>
            <person name="Grimwood J."/>
            <person name="Barry K."/>
            <person name="Rokhsar D.S."/>
            <person name="Schmutz J."/>
            <person name="Stiller J.W."/>
            <person name="Grossman A.R."/>
            <person name="Prochnik S.E."/>
        </authorList>
    </citation>
    <scope>NUCLEOTIDE SEQUENCE [LARGE SCALE GENOMIC DNA]</scope>
    <source>
        <strain evidence="2">4086291</strain>
    </source>
</reference>
<evidence type="ECO:0000313" key="3">
    <source>
        <dbReference type="Proteomes" id="UP000218209"/>
    </source>
</evidence>
<sequence length="104" mass="11299">MHLDACSCATSPPADVDFLCAAAFSPSHAECLCLSVVQLEGGEGELADVAPYHAFAFILPAWWHSIALHVAIINRMNKRDYGKEAVSVYIMEHDRPIITGLTVT</sequence>